<evidence type="ECO:0000259" key="10">
    <source>
        <dbReference type="Pfam" id="PF13297"/>
    </source>
</evidence>
<feature type="compositionally biased region" description="Low complexity" evidence="9">
    <location>
        <begin position="228"/>
        <end position="240"/>
    </location>
</feature>
<comment type="subcellular location">
    <subcellularLocation>
        <location evidence="2">Cytoplasm</location>
    </subcellularLocation>
    <subcellularLocation>
        <location evidence="1">Nucleus</location>
    </subcellularLocation>
</comment>
<dbReference type="EnsemblMetazoa" id="SMAR009031-RA">
    <property type="protein sequence ID" value="SMAR009031-PA"/>
    <property type="gene ID" value="SMAR009031"/>
</dbReference>
<name>T1J5X2_STRMM</name>
<feature type="compositionally biased region" description="Low complexity" evidence="9">
    <location>
        <begin position="259"/>
        <end position="272"/>
    </location>
</feature>
<evidence type="ECO:0000313" key="13">
    <source>
        <dbReference type="Proteomes" id="UP000014500"/>
    </source>
</evidence>
<dbReference type="InterPro" id="IPR025086">
    <property type="entry name" value="SDE2/SF3A3_SAP"/>
</dbReference>
<dbReference type="STRING" id="126957.T1J5X2"/>
<dbReference type="EMBL" id="JH431868">
    <property type="status" value="NOT_ANNOTATED_CDS"/>
    <property type="molecule type" value="Genomic_DNA"/>
</dbReference>
<reference evidence="13" key="1">
    <citation type="submission" date="2011-05" db="EMBL/GenBank/DDBJ databases">
        <authorList>
            <person name="Richards S.R."/>
            <person name="Qu J."/>
            <person name="Jiang H."/>
            <person name="Jhangiani S.N."/>
            <person name="Agravi P."/>
            <person name="Goodspeed R."/>
            <person name="Gross S."/>
            <person name="Mandapat C."/>
            <person name="Jackson L."/>
            <person name="Mathew T."/>
            <person name="Pu L."/>
            <person name="Thornton R."/>
            <person name="Saada N."/>
            <person name="Wilczek-Boney K.B."/>
            <person name="Lee S."/>
            <person name="Kovar C."/>
            <person name="Wu Y."/>
            <person name="Scherer S.E."/>
            <person name="Worley K.C."/>
            <person name="Muzny D.M."/>
            <person name="Gibbs R."/>
        </authorList>
    </citation>
    <scope>NUCLEOTIDE SEQUENCE</scope>
    <source>
        <strain evidence="13">Brora</strain>
    </source>
</reference>
<proteinExistence type="inferred from homology"/>
<keyword evidence="6" id="KW-0508">mRNA splicing</keyword>
<evidence type="ECO:0000256" key="3">
    <source>
        <dbReference type="ARBA" id="ARBA00008726"/>
    </source>
</evidence>
<dbReference type="Pfam" id="PF13297">
    <property type="entry name" value="SDE2_2C"/>
    <property type="match status" value="1"/>
</dbReference>
<feature type="domain" description="SDE2/SF3A3 SAP" evidence="10">
    <location>
        <begin position="279"/>
        <end position="337"/>
    </location>
</feature>
<evidence type="ECO:0000256" key="9">
    <source>
        <dbReference type="SAM" id="MobiDB-lite"/>
    </source>
</evidence>
<dbReference type="HOGENOM" id="CLU_042333_0_0_1"/>
<keyword evidence="7" id="KW-0539">Nucleus</keyword>
<keyword evidence="4" id="KW-0963">Cytoplasm</keyword>
<protein>
    <submittedName>
        <fullName evidence="12">Uncharacterized protein</fullName>
    </submittedName>
</protein>
<dbReference type="InterPro" id="IPR051421">
    <property type="entry name" value="RNA_Proc_DNA_Dmg_Regulator"/>
</dbReference>
<dbReference type="GO" id="GO:0005737">
    <property type="term" value="C:cytoplasm"/>
    <property type="evidence" value="ECO:0007669"/>
    <property type="project" value="UniProtKB-SubCell"/>
</dbReference>
<evidence type="ECO:0000256" key="2">
    <source>
        <dbReference type="ARBA" id="ARBA00004496"/>
    </source>
</evidence>
<evidence type="ECO:0000256" key="6">
    <source>
        <dbReference type="ARBA" id="ARBA00023187"/>
    </source>
</evidence>
<feature type="compositionally biased region" description="Basic and acidic residues" evidence="9">
    <location>
        <begin position="173"/>
        <end position="182"/>
    </location>
</feature>
<dbReference type="Proteomes" id="UP000014500">
    <property type="component" value="Unassembled WGS sequence"/>
</dbReference>
<sequence length="340" mass="38653">MIYVKSVPKSCSPHKSEITLSFDKCTTAELLKWKLKFLLNINPDSYKLYRGKKALKSTDLIEDNDVVHMHFSLPGGKGGFGSMLRAIGAQIEKTTNKEACRDLSGRRLRDINEERRLKKWIAKQTEREREREERRKQRLQRLVEKPKHQFHDPEYDKALSNLASNINDALTEGLKRSEKVENEPTTSKRKGENEPSTSSKKLKGWQMDDDFDNLSSDTDSSQSDDDSSVNQVVSSENSNDTQEETQKTEVITNENQQASSDLVTTTDSDSCSKSNFDDEVKPQTKITDIDLNDYNSIEELEAVGLESLKVALKTKGMKFGGTARQRAERLFNCKENAEQT</sequence>
<evidence type="ECO:0000256" key="8">
    <source>
        <dbReference type="ARBA" id="ARBA00023306"/>
    </source>
</evidence>
<keyword evidence="5" id="KW-0507">mRNA processing</keyword>
<dbReference type="PhylomeDB" id="T1J5X2"/>
<dbReference type="OMA" id="CFWTGLE"/>
<dbReference type="InterPro" id="IPR029071">
    <property type="entry name" value="Ubiquitin-like_domsf"/>
</dbReference>
<dbReference type="eggNOG" id="KOG2827">
    <property type="taxonomic scope" value="Eukaryota"/>
</dbReference>
<comment type="similarity">
    <text evidence="3">Belongs to the SDE2 family.</text>
</comment>
<evidence type="ECO:0000259" key="11">
    <source>
        <dbReference type="Pfam" id="PF22782"/>
    </source>
</evidence>
<keyword evidence="8" id="KW-0131">Cell cycle</keyword>
<dbReference type="GO" id="GO:0008380">
    <property type="term" value="P:RNA splicing"/>
    <property type="evidence" value="ECO:0007669"/>
    <property type="project" value="UniProtKB-KW"/>
</dbReference>
<accession>T1J5X2</accession>
<keyword evidence="13" id="KW-1185">Reference proteome</keyword>
<dbReference type="Pfam" id="PF22782">
    <property type="entry name" value="SDE2"/>
    <property type="match status" value="1"/>
</dbReference>
<dbReference type="GO" id="GO:0006397">
    <property type="term" value="P:mRNA processing"/>
    <property type="evidence" value="ECO:0007669"/>
    <property type="project" value="UniProtKB-KW"/>
</dbReference>
<dbReference type="SUPFAM" id="SSF54236">
    <property type="entry name" value="Ubiquitin-like"/>
    <property type="match status" value="1"/>
</dbReference>
<evidence type="ECO:0000256" key="5">
    <source>
        <dbReference type="ARBA" id="ARBA00022664"/>
    </source>
</evidence>
<dbReference type="PANTHER" id="PTHR12786">
    <property type="entry name" value="SPLICING FACTOR SF3A-RELATED"/>
    <property type="match status" value="1"/>
</dbReference>
<reference evidence="12" key="2">
    <citation type="submission" date="2015-02" db="UniProtKB">
        <authorList>
            <consortium name="EnsemblMetazoa"/>
        </authorList>
    </citation>
    <scope>IDENTIFICATION</scope>
</reference>
<feature type="region of interest" description="Disordered" evidence="9">
    <location>
        <begin position="171"/>
        <end position="280"/>
    </location>
</feature>
<feature type="compositionally biased region" description="Polar residues" evidence="9">
    <location>
        <begin position="248"/>
        <end position="258"/>
    </location>
</feature>
<dbReference type="AlphaFoldDB" id="T1J5X2"/>
<evidence type="ECO:0000256" key="4">
    <source>
        <dbReference type="ARBA" id="ARBA00022490"/>
    </source>
</evidence>
<dbReference type="GO" id="GO:0005634">
    <property type="term" value="C:nucleus"/>
    <property type="evidence" value="ECO:0007669"/>
    <property type="project" value="UniProtKB-SubCell"/>
</dbReference>
<organism evidence="12 13">
    <name type="scientific">Strigamia maritima</name>
    <name type="common">European centipede</name>
    <name type="synonym">Geophilus maritimus</name>
    <dbReference type="NCBI Taxonomy" id="126957"/>
    <lineage>
        <taxon>Eukaryota</taxon>
        <taxon>Metazoa</taxon>
        <taxon>Ecdysozoa</taxon>
        <taxon>Arthropoda</taxon>
        <taxon>Myriapoda</taxon>
        <taxon>Chilopoda</taxon>
        <taxon>Pleurostigmophora</taxon>
        <taxon>Geophilomorpha</taxon>
        <taxon>Linotaeniidae</taxon>
        <taxon>Strigamia</taxon>
    </lineage>
</organism>
<evidence type="ECO:0000256" key="7">
    <source>
        <dbReference type="ARBA" id="ARBA00023242"/>
    </source>
</evidence>
<dbReference type="InterPro" id="IPR053822">
    <property type="entry name" value="SDE2-like_dom"/>
</dbReference>
<feature type="region of interest" description="Disordered" evidence="9">
    <location>
        <begin position="124"/>
        <end position="155"/>
    </location>
</feature>
<feature type="domain" description="SDE2-like" evidence="11">
    <location>
        <begin position="75"/>
        <end position="171"/>
    </location>
</feature>
<evidence type="ECO:0000313" key="12">
    <source>
        <dbReference type="EnsemblMetazoa" id="SMAR009031-PA"/>
    </source>
</evidence>
<dbReference type="PANTHER" id="PTHR12786:SF1">
    <property type="entry name" value="SPLICING REGULATOR SDE2"/>
    <property type="match status" value="1"/>
</dbReference>
<evidence type="ECO:0000256" key="1">
    <source>
        <dbReference type="ARBA" id="ARBA00004123"/>
    </source>
</evidence>